<keyword evidence="3" id="KW-1185">Reference proteome</keyword>
<dbReference type="PANTHER" id="PTHR36304">
    <property type="entry name" value="DOMAIN GTPASE-ACTIVATING PROTEIN, PUTATIVE-RELATED-RELATED"/>
    <property type="match status" value="1"/>
</dbReference>
<evidence type="ECO:0000259" key="1">
    <source>
        <dbReference type="Pfam" id="PF14332"/>
    </source>
</evidence>
<sequence>MGIRGDLQSIPLWEVLQTLSIGRKTGKLEIDNGLKRVEVFFENGKIVNVKTGFIEGYNAVLGLVLWNIGDFVFYPEGKTQNKTLNLDPLEIIVNFSKHLDLMNYLSDFVLLPVRMDGLALEEEVVSSSFDGTAKVRDVVLNSPLGELKALELIQKLIREGKLLRVDDDERLFWIYILWRFWKFLMQEEGRRYLINERGLKKDIQSFVSKIHEDFSGLLEDLINSEKMSWHYFYRHLTRFDFNEVELAIRDVFDFLNKYVKSEIDKTKAEQFSVVLKGEGNDIFVPVCRDLRTDEFVVSLFFDGERTLRQVFDYSPLEKIYTQNVIANLIINNCLINVKSDYKIAMIYSFYIFWNTLKRELKEESLIKEIEKVWSEFVGSSLLDVRYLFNHIVLDRRPNFIYFYKEKDKYSEDEIKNFIVEAGGLIYSVLESKLSKSNKDEVFNKIIREIESKVVKEKEIYISLIR</sequence>
<proteinExistence type="predicted"/>
<dbReference type="PANTHER" id="PTHR36304:SF4">
    <property type="entry name" value="DUF4388 DOMAIN-CONTAINING PROTEIN"/>
    <property type="match status" value="1"/>
</dbReference>
<protein>
    <recommendedName>
        <fullName evidence="1">PatA-like N-terminal domain-containing protein</fullName>
    </recommendedName>
</protein>
<dbReference type="OrthoDB" id="148348at2"/>
<accession>B8E363</accession>
<evidence type="ECO:0000313" key="2">
    <source>
        <dbReference type="EMBL" id="ACK42937.1"/>
    </source>
</evidence>
<dbReference type="EnsemblBacteria" id="ACK42937">
    <property type="protein sequence ID" value="ACK42937"/>
    <property type="gene ID" value="Dtur_1665"/>
</dbReference>
<name>B8E363_DICTD</name>
<dbReference type="AlphaFoldDB" id="B8E363"/>
<evidence type="ECO:0000313" key="3">
    <source>
        <dbReference type="Proteomes" id="UP000007719"/>
    </source>
</evidence>
<reference evidence="3" key="1">
    <citation type="journal article" date="2016" name="Front. Microbiol.">
        <title>The complete genome sequence of hyperthermophile Dictyoglomus turgidum DSM 6724 reveals a specialized carbohydrate fermentor.</title>
        <authorList>
            <person name="Brumm P.J."/>
            <person name="Gowda K."/>
            <person name="Robb F.T."/>
            <person name="Mead D.A."/>
        </authorList>
    </citation>
    <scope>NUCLEOTIDE SEQUENCE [LARGE SCALE GENOMIC DNA]</scope>
    <source>
        <strain evidence="3">DSM 6724 / Z-1310</strain>
    </source>
</reference>
<organism evidence="2 3">
    <name type="scientific">Dictyoglomus turgidum (strain DSM 6724 / Z-1310)</name>
    <dbReference type="NCBI Taxonomy" id="515635"/>
    <lineage>
        <taxon>Bacteria</taxon>
        <taxon>Pseudomonadati</taxon>
        <taxon>Dictyoglomota</taxon>
        <taxon>Dictyoglomia</taxon>
        <taxon>Dictyoglomales</taxon>
        <taxon>Dictyoglomaceae</taxon>
        <taxon>Dictyoglomus</taxon>
    </lineage>
</organism>
<dbReference type="eggNOG" id="COG0745">
    <property type="taxonomic scope" value="Bacteria"/>
</dbReference>
<dbReference type="InterPro" id="IPR025497">
    <property type="entry name" value="PatA-like_N"/>
</dbReference>
<gene>
    <name evidence="2" type="ordered locus">Dtur_1665</name>
</gene>
<dbReference type="STRING" id="515635.Dtur_1665"/>
<dbReference type="InParanoid" id="B8E363"/>
<feature type="domain" description="PatA-like N-terminal" evidence="1">
    <location>
        <begin position="4"/>
        <end position="100"/>
    </location>
</feature>
<dbReference type="RefSeq" id="WP_012584012.1">
    <property type="nucleotide sequence ID" value="NC_011661.1"/>
</dbReference>
<dbReference type="Proteomes" id="UP000007719">
    <property type="component" value="Chromosome"/>
</dbReference>
<dbReference type="EMBL" id="CP001251">
    <property type="protein sequence ID" value="ACK42937.1"/>
    <property type="molecule type" value="Genomic_DNA"/>
</dbReference>
<dbReference type="Pfam" id="PF14332">
    <property type="entry name" value="DUF4388"/>
    <property type="match status" value="1"/>
</dbReference>
<dbReference type="HOGENOM" id="CLU_587584_0_0_0"/>
<dbReference type="KEGG" id="dtu:Dtur_1665"/>